<accession>A0ABN8YA37</accession>
<evidence type="ECO:0000256" key="1">
    <source>
        <dbReference type="SAM" id="MobiDB-lite"/>
    </source>
</evidence>
<organism evidence="2 3">
    <name type="scientific">Rangifer tarandus platyrhynchus</name>
    <name type="common">Svalbard reindeer</name>
    <dbReference type="NCBI Taxonomy" id="3082113"/>
    <lineage>
        <taxon>Eukaryota</taxon>
        <taxon>Metazoa</taxon>
        <taxon>Chordata</taxon>
        <taxon>Craniata</taxon>
        <taxon>Vertebrata</taxon>
        <taxon>Euteleostomi</taxon>
        <taxon>Mammalia</taxon>
        <taxon>Eutheria</taxon>
        <taxon>Laurasiatheria</taxon>
        <taxon>Artiodactyla</taxon>
        <taxon>Ruminantia</taxon>
        <taxon>Pecora</taxon>
        <taxon>Cervidae</taxon>
        <taxon>Odocoileinae</taxon>
        <taxon>Rangifer</taxon>
    </lineage>
</organism>
<feature type="compositionally biased region" description="Low complexity" evidence="1">
    <location>
        <begin position="1"/>
        <end position="11"/>
    </location>
</feature>
<evidence type="ECO:0000313" key="2">
    <source>
        <dbReference type="EMBL" id="CAI9157437.1"/>
    </source>
</evidence>
<name>A0ABN8YA37_RANTA</name>
<dbReference type="EMBL" id="OX459951">
    <property type="protein sequence ID" value="CAI9157437.1"/>
    <property type="molecule type" value="Genomic_DNA"/>
</dbReference>
<keyword evidence="3" id="KW-1185">Reference proteome</keyword>
<protein>
    <submittedName>
        <fullName evidence="2">Uncharacterized protein</fullName>
    </submittedName>
</protein>
<dbReference type="Proteomes" id="UP001176941">
    <property type="component" value="Chromosome 15"/>
</dbReference>
<evidence type="ECO:0000313" key="3">
    <source>
        <dbReference type="Proteomes" id="UP001176941"/>
    </source>
</evidence>
<feature type="region of interest" description="Disordered" evidence="1">
    <location>
        <begin position="1"/>
        <end position="55"/>
    </location>
</feature>
<reference evidence="2" key="1">
    <citation type="submission" date="2023-04" db="EMBL/GenBank/DDBJ databases">
        <authorList>
            <consortium name="ELIXIR-Norway"/>
        </authorList>
    </citation>
    <scope>NUCLEOTIDE SEQUENCE [LARGE SCALE GENOMIC DNA]</scope>
</reference>
<proteinExistence type="predicted"/>
<sequence length="67" mass="6620">MREAEQGTQQEGDGGEGRCEPGTLPSGIPGAADNRDGAIRAGHAGSRAGDMRAGRGCCQGHALLSGG</sequence>
<gene>
    <name evidence="2" type="ORF">MRATA1EN1_LOCUS6399</name>
</gene>